<evidence type="ECO:0000256" key="3">
    <source>
        <dbReference type="ARBA" id="ARBA00016337"/>
    </source>
</evidence>
<evidence type="ECO:0000256" key="1">
    <source>
        <dbReference type="ARBA" id="ARBA00001946"/>
    </source>
</evidence>
<comment type="caution">
    <text evidence="12">The sequence shown here is derived from an EMBL/GenBank/DDBJ whole genome shotgun (WGS) entry which is preliminary data.</text>
</comment>
<gene>
    <name evidence="12" type="ORF">QOZ95_004524</name>
</gene>
<comment type="cofactor">
    <cofactor evidence="1">
        <name>Mg(2+)</name>
        <dbReference type="ChEBI" id="CHEBI:18420"/>
    </cofactor>
</comment>
<evidence type="ECO:0000256" key="5">
    <source>
        <dbReference type="ARBA" id="ARBA00022679"/>
    </source>
</evidence>
<evidence type="ECO:0000313" key="12">
    <source>
        <dbReference type="EMBL" id="MDQ0496334.1"/>
    </source>
</evidence>
<evidence type="ECO:0000256" key="4">
    <source>
        <dbReference type="ARBA" id="ARBA00022630"/>
    </source>
</evidence>
<dbReference type="EMBL" id="JAUSWA010000034">
    <property type="protein sequence ID" value="MDQ0496334.1"/>
    <property type="molecule type" value="Genomic_DNA"/>
</dbReference>
<name>A0ABU0L4V7_9BACL</name>
<evidence type="ECO:0000256" key="9">
    <source>
        <dbReference type="ARBA" id="ARBA00031306"/>
    </source>
</evidence>
<reference evidence="12 13" key="1">
    <citation type="submission" date="2023-07" db="EMBL/GenBank/DDBJ databases">
        <title>Genomic Encyclopedia of Type Strains, Phase IV (KMG-IV): sequencing the most valuable type-strain genomes for metagenomic binning, comparative biology and taxonomic classification.</title>
        <authorList>
            <person name="Goeker M."/>
        </authorList>
    </citation>
    <scope>NUCLEOTIDE SEQUENCE [LARGE SCALE GENOMIC DNA]</scope>
    <source>
        <strain evidence="12 13">DSM 14914</strain>
    </source>
</reference>
<dbReference type="InterPro" id="IPR024932">
    <property type="entry name" value="ApbE"/>
</dbReference>
<dbReference type="PIRSF" id="PIRSF006268">
    <property type="entry name" value="ApbE"/>
    <property type="match status" value="1"/>
</dbReference>
<dbReference type="Gene3D" id="3.10.520.10">
    <property type="entry name" value="ApbE-like domains"/>
    <property type="match status" value="1"/>
</dbReference>
<dbReference type="SUPFAM" id="SSF143631">
    <property type="entry name" value="ApbE-like"/>
    <property type="match status" value="1"/>
</dbReference>
<sequence length="312" mass="34765">MMGTIINLCIYHEDGDYLLNQALNILRKFESRYTINKTYSELIEVNQNSGIQAVTVGEDLYDLVKLGKEVSINSDGIFNIAIGPLVKLWNIGFKNARLPSKEEVRDCLSLINPQKIELNDSQHSIYLMEKGMVIDLGAIAKGYFADQLKRYFIEHGVKNGLIDLGGNVLSIGSSPVQRDGYWHVGIQNPFKSRGNIIGAVLTKDRSVVTSGIYERYFHQENNKYHHILDSKTGYPLENDIASVTIISDNSVAGEIWTTLGFADSANISIKRLNAEKNIEGIIIAKDGKMFVTSGLIADHSVDTEQASKFLYI</sequence>
<organism evidence="12 13">
    <name type="scientific">Paenibacillus brasilensis</name>
    <dbReference type="NCBI Taxonomy" id="128574"/>
    <lineage>
        <taxon>Bacteria</taxon>
        <taxon>Bacillati</taxon>
        <taxon>Bacillota</taxon>
        <taxon>Bacilli</taxon>
        <taxon>Bacillales</taxon>
        <taxon>Paenibacillaceae</taxon>
        <taxon>Paenibacillus</taxon>
    </lineage>
</organism>
<evidence type="ECO:0000256" key="6">
    <source>
        <dbReference type="ARBA" id="ARBA00022723"/>
    </source>
</evidence>
<comment type="catalytic activity">
    <reaction evidence="10 11">
        <text>L-threonyl-[protein] + FAD = FMN-L-threonyl-[protein] + AMP + H(+)</text>
        <dbReference type="Rhea" id="RHEA:36847"/>
        <dbReference type="Rhea" id="RHEA-COMP:11060"/>
        <dbReference type="Rhea" id="RHEA-COMP:11061"/>
        <dbReference type="ChEBI" id="CHEBI:15378"/>
        <dbReference type="ChEBI" id="CHEBI:30013"/>
        <dbReference type="ChEBI" id="CHEBI:57692"/>
        <dbReference type="ChEBI" id="CHEBI:74257"/>
        <dbReference type="ChEBI" id="CHEBI:456215"/>
        <dbReference type="EC" id="2.7.1.180"/>
    </reaction>
</comment>
<evidence type="ECO:0000256" key="11">
    <source>
        <dbReference type="PIRNR" id="PIRNR006268"/>
    </source>
</evidence>
<comment type="similarity">
    <text evidence="11">Belongs to the ApbE family.</text>
</comment>
<dbReference type="Proteomes" id="UP001242811">
    <property type="component" value="Unassembled WGS sequence"/>
</dbReference>
<keyword evidence="5 11" id="KW-0808">Transferase</keyword>
<dbReference type="PANTHER" id="PTHR30040">
    <property type="entry name" value="THIAMINE BIOSYNTHESIS LIPOPROTEIN APBE"/>
    <property type="match status" value="1"/>
</dbReference>
<dbReference type="EC" id="2.7.1.180" evidence="2 11"/>
<keyword evidence="8 11" id="KW-0460">Magnesium</keyword>
<evidence type="ECO:0000256" key="10">
    <source>
        <dbReference type="ARBA" id="ARBA00048540"/>
    </source>
</evidence>
<evidence type="ECO:0000313" key="13">
    <source>
        <dbReference type="Proteomes" id="UP001242811"/>
    </source>
</evidence>
<keyword evidence="7 11" id="KW-0274">FAD</keyword>
<evidence type="ECO:0000256" key="2">
    <source>
        <dbReference type="ARBA" id="ARBA00011955"/>
    </source>
</evidence>
<proteinExistence type="inferred from homology"/>
<keyword evidence="4 11" id="KW-0285">Flavoprotein</keyword>
<dbReference type="InterPro" id="IPR003374">
    <property type="entry name" value="ApbE-like_sf"/>
</dbReference>
<keyword evidence="6 11" id="KW-0479">Metal-binding</keyword>
<dbReference type="PANTHER" id="PTHR30040:SF2">
    <property type="entry name" value="FAD:PROTEIN FMN TRANSFERASE"/>
    <property type="match status" value="1"/>
</dbReference>
<keyword evidence="12" id="KW-0449">Lipoprotein</keyword>
<evidence type="ECO:0000256" key="8">
    <source>
        <dbReference type="ARBA" id="ARBA00022842"/>
    </source>
</evidence>
<dbReference type="Pfam" id="PF02424">
    <property type="entry name" value="ApbE"/>
    <property type="match status" value="1"/>
</dbReference>
<accession>A0ABU0L4V7</accession>
<keyword evidence="13" id="KW-1185">Reference proteome</keyword>
<evidence type="ECO:0000256" key="7">
    <source>
        <dbReference type="ARBA" id="ARBA00022827"/>
    </source>
</evidence>
<protein>
    <recommendedName>
        <fullName evidence="3 11">FAD:protein FMN transferase</fullName>
        <ecNumber evidence="2 11">2.7.1.180</ecNumber>
    </recommendedName>
    <alternativeName>
        <fullName evidence="9 11">Flavin transferase</fullName>
    </alternativeName>
</protein>